<dbReference type="Proteomes" id="UP000784294">
    <property type="component" value="Unassembled WGS sequence"/>
</dbReference>
<dbReference type="EMBL" id="CAAALY010256872">
    <property type="protein sequence ID" value="VEL38094.1"/>
    <property type="molecule type" value="Genomic_DNA"/>
</dbReference>
<accession>A0A448XJD8</accession>
<name>A0A448XJD8_9PLAT</name>
<keyword evidence="3" id="KW-1185">Reference proteome</keyword>
<proteinExistence type="predicted"/>
<comment type="caution">
    <text evidence="2">The sequence shown here is derived from an EMBL/GenBank/DDBJ whole genome shotgun (WGS) entry which is preliminary data.</text>
</comment>
<evidence type="ECO:0000256" key="1">
    <source>
        <dbReference type="SAM" id="SignalP"/>
    </source>
</evidence>
<keyword evidence="1" id="KW-0732">Signal</keyword>
<organism evidence="2 3">
    <name type="scientific">Protopolystoma xenopodis</name>
    <dbReference type="NCBI Taxonomy" id="117903"/>
    <lineage>
        <taxon>Eukaryota</taxon>
        <taxon>Metazoa</taxon>
        <taxon>Spiralia</taxon>
        <taxon>Lophotrochozoa</taxon>
        <taxon>Platyhelminthes</taxon>
        <taxon>Monogenea</taxon>
        <taxon>Polyopisthocotylea</taxon>
        <taxon>Polystomatidea</taxon>
        <taxon>Polystomatidae</taxon>
        <taxon>Protopolystoma</taxon>
    </lineage>
</organism>
<evidence type="ECO:0000313" key="2">
    <source>
        <dbReference type="EMBL" id="VEL38094.1"/>
    </source>
</evidence>
<protein>
    <submittedName>
        <fullName evidence="2">Uncharacterized protein</fullName>
    </submittedName>
</protein>
<dbReference type="AlphaFoldDB" id="A0A448XJD8"/>
<sequence length="177" mass="19121">MFFFYSFIFTLTFAFFCLVSESTLSDANYLTIYPSLELNFGPSKLPITPDLSGRHQLSANLAPSPSPNPELVFLSLLSALPSPFELTVTAVQPHQAASIGGHLLQSQRLAQGPGAFKYSTTVTQMSSISTSCLERPVSPMPKLVTLGNGALPNGQIPLPQLASSDLEIYKGKLMRIL</sequence>
<feature type="signal peptide" evidence="1">
    <location>
        <begin position="1"/>
        <end position="27"/>
    </location>
</feature>
<gene>
    <name evidence="2" type="ORF">PXEA_LOCUS31534</name>
</gene>
<reference evidence="2" key="1">
    <citation type="submission" date="2018-11" db="EMBL/GenBank/DDBJ databases">
        <authorList>
            <consortium name="Pathogen Informatics"/>
        </authorList>
    </citation>
    <scope>NUCLEOTIDE SEQUENCE</scope>
</reference>
<feature type="chain" id="PRO_5019126735" evidence="1">
    <location>
        <begin position="28"/>
        <end position="177"/>
    </location>
</feature>
<evidence type="ECO:0000313" key="3">
    <source>
        <dbReference type="Proteomes" id="UP000784294"/>
    </source>
</evidence>